<protein>
    <submittedName>
        <fullName evidence="2">YibE/F family protein</fullName>
    </submittedName>
</protein>
<feature type="transmembrane region" description="Helical" evidence="1">
    <location>
        <begin position="222"/>
        <end position="247"/>
    </location>
</feature>
<dbReference type="PANTHER" id="PTHR41771">
    <property type="entry name" value="MEMBRANE PROTEIN-RELATED"/>
    <property type="match status" value="1"/>
</dbReference>
<dbReference type="RefSeq" id="WP_368654174.1">
    <property type="nucleotide sequence ID" value="NZ_CP162599.1"/>
</dbReference>
<dbReference type="EMBL" id="CP162599">
    <property type="protein sequence ID" value="XDK33496.1"/>
    <property type="molecule type" value="Genomic_DNA"/>
</dbReference>
<dbReference type="Pfam" id="PF07907">
    <property type="entry name" value="YibE_F"/>
    <property type="match status" value="1"/>
</dbReference>
<evidence type="ECO:0000313" key="2">
    <source>
        <dbReference type="EMBL" id="XDK33496.1"/>
    </source>
</evidence>
<feature type="transmembrane region" description="Helical" evidence="1">
    <location>
        <begin position="77"/>
        <end position="98"/>
    </location>
</feature>
<dbReference type="PIRSF" id="PIRSF031503">
    <property type="entry name" value="UCP031503_mp"/>
    <property type="match status" value="1"/>
</dbReference>
<keyword evidence="1" id="KW-0472">Membrane</keyword>
<dbReference type="PANTHER" id="PTHR41771:SF1">
    <property type="entry name" value="MEMBRANE PROTEIN"/>
    <property type="match status" value="1"/>
</dbReference>
<feature type="transmembrane region" description="Helical" evidence="1">
    <location>
        <begin position="52"/>
        <end position="71"/>
    </location>
</feature>
<keyword evidence="1" id="KW-1133">Transmembrane helix</keyword>
<dbReference type="InterPro" id="IPR012507">
    <property type="entry name" value="YibE_F"/>
</dbReference>
<dbReference type="AlphaFoldDB" id="A0AB39HMB3"/>
<name>A0AB39HMB3_9BACI</name>
<accession>A0AB39HMB3</accession>
<gene>
    <name evidence="2" type="ORF">AB4Y30_03820</name>
</gene>
<keyword evidence="1" id="KW-0812">Transmembrane</keyword>
<feature type="transmembrane region" description="Helical" evidence="1">
    <location>
        <begin position="186"/>
        <end position="202"/>
    </location>
</feature>
<organism evidence="2">
    <name type="scientific">Ornithinibacillus sp. 4-3</name>
    <dbReference type="NCBI Taxonomy" id="3231488"/>
    <lineage>
        <taxon>Bacteria</taxon>
        <taxon>Bacillati</taxon>
        <taxon>Bacillota</taxon>
        <taxon>Bacilli</taxon>
        <taxon>Bacillales</taxon>
        <taxon>Bacillaceae</taxon>
        <taxon>Ornithinibacillus</taxon>
    </lineage>
</organism>
<dbReference type="InterPro" id="IPR014564">
    <property type="entry name" value="UCP031503_TM"/>
</dbReference>
<feature type="transmembrane region" description="Helical" evidence="1">
    <location>
        <begin position="26"/>
        <end position="45"/>
    </location>
</feature>
<sequence>MNVLIVLAVILFALMAWVGGMKGVRSFIALFINFIIVLMAVFVMNDPSGNPIIIALIACGFISAVSLFFINRFNNKTMLAFLATIATMVILIFFIIILTEQSMIYGLGEEESGEITTFNVHIGLNFVQIATAVIIMSTIGAIVDTAISITSPLREIHEQNPEISKKDLFLAGINIGRDILGTSTNTLFFAFFGGYMGLLIWFKDLDYSIGDIINAKVFNDEMLTIFISGIGIALVIPIASLMSAYYLKRKKKKEASNENEQIEQN</sequence>
<reference evidence="2" key="1">
    <citation type="submission" date="2024-07" db="EMBL/GenBank/DDBJ databases">
        <title>Halotolerant mesophilic bacterium Ornithinibacillus sp. 4-3, sp. nov., isolated from soil.</title>
        <authorList>
            <person name="Sidarenka A.V."/>
            <person name="Guliayeva D.E."/>
            <person name="Leanovich S.I."/>
            <person name="Hileuskaya K.S."/>
            <person name="Akhremchuk A.E."/>
            <person name="Sikolenko M.A."/>
            <person name="Valentovich L.N."/>
        </authorList>
    </citation>
    <scope>NUCLEOTIDE SEQUENCE</scope>
    <source>
        <strain evidence="2">4-3</strain>
    </source>
</reference>
<proteinExistence type="predicted"/>
<evidence type="ECO:0000256" key="1">
    <source>
        <dbReference type="SAM" id="Phobius"/>
    </source>
</evidence>